<evidence type="ECO:0000313" key="2">
    <source>
        <dbReference type="EMBL" id="PSW24545.1"/>
    </source>
</evidence>
<comment type="caution">
    <text evidence="2">The sequence shown here is derived from an EMBL/GenBank/DDBJ whole genome shotgun (WGS) entry which is preliminary data.</text>
</comment>
<organism evidence="2 3">
    <name type="scientific">Photobacterium swingsii</name>
    <dbReference type="NCBI Taxonomy" id="680026"/>
    <lineage>
        <taxon>Bacteria</taxon>
        <taxon>Pseudomonadati</taxon>
        <taxon>Pseudomonadota</taxon>
        <taxon>Gammaproteobacteria</taxon>
        <taxon>Vibrionales</taxon>
        <taxon>Vibrionaceae</taxon>
        <taxon>Photobacterium</taxon>
    </lineage>
</organism>
<protein>
    <submittedName>
        <fullName evidence="2">Uncharacterized protein</fullName>
    </submittedName>
</protein>
<keyword evidence="3" id="KW-1185">Reference proteome</keyword>
<dbReference type="RefSeq" id="WP_048900646.1">
    <property type="nucleotide sequence ID" value="NZ_AP024853.1"/>
</dbReference>
<accession>A0A0J8V5W1</accession>
<dbReference type="STRING" id="680026.AB733_21610"/>
<sequence>MTEAIEEVQETSKQATPDRTTDFPTLMQQLDAGVIANVLGLALSNVALAVANSNKKGTITLKLDIKPNSTTDNSIVDVISSIKVTEPKVNHGSKVEDFQYGSVAFVGYGGKLSYDRPKLDVNHQRQLDIPAGINQLKVGNY</sequence>
<dbReference type="Proteomes" id="UP000240481">
    <property type="component" value="Unassembled WGS sequence"/>
</dbReference>
<name>A0A0J8V5W1_9GAMM</name>
<evidence type="ECO:0000313" key="3">
    <source>
        <dbReference type="Proteomes" id="UP000240481"/>
    </source>
</evidence>
<reference evidence="2 3" key="1">
    <citation type="submission" date="2018-01" db="EMBL/GenBank/DDBJ databases">
        <title>Whole genome sequencing of Histamine producing bacteria.</title>
        <authorList>
            <person name="Butler K."/>
        </authorList>
    </citation>
    <scope>NUCLEOTIDE SEQUENCE [LARGE SCALE GENOMIC DNA]</scope>
    <source>
        <strain evidence="2 3">DSM 24669</strain>
    </source>
</reference>
<proteinExistence type="predicted"/>
<feature type="compositionally biased region" description="Polar residues" evidence="1">
    <location>
        <begin position="11"/>
        <end position="21"/>
    </location>
</feature>
<gene>
    <name evidence="2" type="ORF">C9I94_10945</name>
</gene>
<evidence type="ECO:0000256" key="1">
    <source>
        <dbReference type="SAM" id="MobiDB-lite"/>
    </source>
</evidence>
<dbReference type="OrthoDB" id="5873239at2"/>
<feature type="region of interest" description="Disordered" evidence="1">
    <location>
        <begin position="1"/>
        <end position="21"/>
    </location>
</feature>
<dbReference type="AlphaFoldDB" id="A0A0J8V5W1"/>
<dbReference type="EMBL" id="PYLZ01000005">
    <property type="protein sequence ID" value="PSW24545.1"/>
    <property type="molecule type" value="Genomic_DNA"/>
</dbReference>